<comment type="caution">
    <text evidence="4">The sequence shown here is derived from an EMBL/GenBank/DDBJ whole genome shotgun (WGS) entry which is preliminary data.</text>
</comment>
<organism evidence="4 5">
    <name type="scientific">Oopsacas minuta</name>
    <dbReference type="NCBI Taxonomy" id="111878"/>
    <lineage>
        <taxon>Eukaryota</taxon>
        <taxon>Metazoa</taxon>
        <taxon>Porifera</taxon>
        <taxon>Hexactinellida</taxon>
        <taxon>Hexasterophora</taxon>
        <taxon>Lyssacinosida</taxon>
        <taxon>Leucopsacidae</taxon>
        <taxon>Oopsacas</taxon>
    </lineage>
</organism>
<evidence type="ECO:0000256" key="1">
    <source>
        <dbReference type="ARBA" id="ARBA00005702"/>
    </source>
</evidence>
<keyword evidence="5" id="KW-1185">Reference proteome</keyword>
<feature type="region of interest" description="Disordered" evidence="3">
    <location>
        <begin position="190"/>
        <end position="223"/>
    </location>
</feature>
<protein>
    <submittedName>
        <fullName evidence="4">Tumor protein D54 isoform X5</fullName>
    </submittedName>
</protein>
<gene>
    <name evidence="4" type="ORF">LOD99_12996</name>
</gene>
<feature type="region of interest" description="Disordered" evidence="3">
    <location>
        <begin position="1"/>
        <end position="47"/>
    </location>
</feature>
<feature type="compositionally biased region" description="Basic and acidic residues" evidence="3">
    <location>
        <begin position="206"/>
        <end position="223"/>
    </location>
</feature>
<keyword evidence="2" id="KW-0175">Coiled coil</keyword>
<dbReference type="Pfam" id="PF04201">
    <property type="entry name" value="TPD52"/>
    <property type="match status" value="1"/>
</dbReference>
<evidence type="ECO:0000313" key="5">
    <source>
        <dbReference type="Proteomes" id="UP001165289"/>
    </source>
</evidence>
<dbReference type="AlphaFoldDB" id="A0AAV7J8I6"/>
<evidence type="ECO:0000256" key="3">
    <source>
        <dbReference type="SAM" id="MobiDB-lite"/>
    </source>
</evidence>
<comment type="similarity">
    <text evidence="1">Belongs to the TPD52 family.</text>
</comment>
<dbReference type="Proteomes" id="UP001165289">
    <property type="component" value="Unassembled WGS sequence"/>
</dbReference>
<evidence type="ECO:0000256" key="2">
    <source>
        <dbReference type="ARBA" id="ARBA00023054"/>
    </source>
</evidence>
<dbReference type="InterPro" id="IPR007327">
    <property type="entry name" value="TPD52"/>
</dbReference>
<name>A0AAV7J8I6_9METZ</name>
<sequence length="223" mass="24842">MASSVDTTDKVLTQEPAPTPAPEPATQGMQREGEEGDIESDAERERKEKLLRKAMQLSDEISELYEIANLKEKELAHIKQELGVTFLDELKVSMGSSFKSVSDKWLEMKSSDAYKKTEDTLYGWKDKVTQSDSYKKTVTTISTTGEKATLGLQTATSRTGEAFKRAGESFIENETVQAAWARMVNFKDSLINPVDEPPNTDVSGARPEKEDLVPDENTKPENK</sequence>
<dbReference type="EMBL" id="JAKMXF010000365">
    <property type="protein sequence ID" value="KAI6645733.1"/>
    <property type="molecule type" value="Genomic_DNA"/>
</dbReference>
<proteinExistence type="inferred from homology"/>
<evidence type="ECO:0000313" key="4">
    <source>
        <dbReference type="EMBL" id="KAI6645733.1"/>
    </source>
</evidence>
<accession>A0AAV7J8I6</accession>
<reference evidence="4 5" key="1">
    <citation type="journal article" date="2023" name="BMC Biol.">
        <title>The compact genome of the sponge Oopsacas minuta (Hexactinellida) is lacking key metazoan core genes.</title>
        <authorList>
            <person name="Santini S."/>
            <person name="Schenkelaars Q."/>
            <person name="Jourda C."/>
            <person name="Duchesne M."/>
            <person name="Belahbib H."/>
            <person name="Rocher C."/>
            <person name="Selva M."/>
            <person name="Riesgo A."/>
            <person name="Vervoort M."/>
            <person name="Leys S.P."/>
            <person name="Kodjabachian L."/>
            <person name="Le Bivic A."/>
            <person name="Borchiellini C."/>
            <person name="Claverie J.M."/>
            <person name="Renard E."/>
        </authorList>
    </citation>
    <scope>NUCLEOTIDE SEQUENCE [LARGE SCALE GENOMIC DNA]</scope>
    <source>
        <strain evidence="4">SPO-2</strain>
    </source>
</reference>